<keyword evidence="4" id="KW-0677">Repeat</keyword>
<evidence type="ECO:0000256" key="6">
    <source>
        <dbReference type="ARBA" id="ARBA00023288"/>
    </source>
</evidence>
<dbReference type="Proteomes" id="UP000570595">
    <property type="component" value="Unassembled WGS sequence"/>
</dbReference>
<dbReference type="CDD" id="cd00136">
    <property type="entry name" value="PDZ_canonical"/>
    <property type="match status" value="1"/>
</dbReference>
<dbReference type="GO" id="GO:0071562">
    <property type="term" value="P:nucleus-vacuole junction assembly"/>
    <property type="evidence" value="ECO:0007669"/>
    <property type="project" value="InterPro"/>
</dbReference>
<reference evidence="12 13" key="1">
    <citation type="submission" date="2020-04" db="EMBL/GenBank/DDBJ databases">
        <title>Perkinsus olseni comparative genomics.</title>
        <authorList>
            <person name="Bogema D.R."/>
        </authorList>
    </citation>
    <scope>NUCLEOTIDE SEQUENCE [LARGE SCALE GENOMIC DNA]</scope>
    <source>
        <strain evidence="10">ATCC PRA-179</strain>
        <strain evidence="11">ATCC PRA-31</strain>
    </source>
</reference>
<feature type="region of interest" description="Disordered" evidence="8">
    <location>
        <begin position="3322"/>
        <end position="3342"/>
    </location>
</feature>
<dbReference type="EMBL" id="JABAHT010000251">
    <property type="protein sequence ID" value="KAF4659899.1"/>
    <property type="molecule type" value="Genomic_DNA"/>
</dbReference>
<dbReference type="InterPro" id="IPR011989">
    <property type="entry name" value="ARM-like"/>
</dbReference>
<gene>
    <name evidence="11" type="ORF">FOL46_004172</name>
    <name evidence="10" type="ORF">FOZ61_004421</name>
</gene>
<sequence>MSSFGELIAALQSVRSVKDKRQAIRSLAAQCGNRVNVMKILRAGGWSKAIQPLLSSLDREAQVYAALAAANLTSSDISHDVLCEDGAIPELLQVAHDSDEPDLVVYGLLALGNLAGSPSTRSAMMNYKVLPAVYSIYTRLAKLGDAGTRKEEARVKVAALFALSNLTGCANHREMMINDLDVQEAVWKDLFDPSQRVMAQALEVIRGLSVHKKAQEMLPTMGILPYLASILRTKIDKNLKNKAVTEEIRHAAIDILVHVSFNEVSARMIMDSPDCIEVVSKLAALGGGDHVIEGFGDDDSLYYVEQALCIIANQLSDQSTHTGIMEGKARALYDGLRHNVNSAVTSVVEHVLRAYMHLSMSTRYHDQILQTGLISGVVMVAMHEQLPLPMRVCAIQLMASLSATSPTAPSGDSVQAACALLASGAAGSEDMEGPTFRKRPPVEQNLYRQLKRYAAMTVANCAAAADNVDHIAGTHRDDAPYLKAMLYTLSTTSDPVLMSHIIRCFHNLINNSPGRCGRILIDAGLLSTVFLNPTNISRETLRRSGLVSEGGLGGGNEKLKKYLGYDKIPVDDDSQEEHMEKLLKEEIDEGRPGAAASSAPLLLLQVINIDSCIYLCDMLVAMITSGEYCKVRIMKTKKDNPLVFQKILTHWEGSQLKDRRLAPHLALLCSTVAFEVDCQHEFLLQGGVRLVVRMYEEHFPDDEYVRLCCVLSILYLVSPADNTTGQEKPAASRVQEESKAASLRGVAVAEGLRVLLAACENETHVEIVANALKALMPFAESELYRPIIGGPSLRGIDIVSSYLYSDNLELKQIAVFLLQHLLTSQANRRSFLALDRNRFDEGEDSAADILDEDDLEGLVDCLPIVRLGVPKKIASKSSGRTGESSNSLDLSGLNNIFAGGLHDPFVLKCAVRTLALLSQEKDVRALNRIIDFKVPVLLHNIFYSGQIDEETAEAIVVFTAEMCQTNEKTLDAMVKLMNGPALVKILVAYQTLDLSPTTRLVCLGAMNVIARHGKHQGLLIDFLPILAATTDTLLYGSPAGEVDKGSDDVKTSDRDKEGEEETYHSTCAVLASILCEFSSSSNDSVQSSLLSCNAVNVFLALLNTTSTPKINITGDKKGEDTLLVELVITATVGISNLVSGVRGAEFVKELLCPAAKVQYLASLFQLPPGKVLKAFYHGTTGLKAIQRTFKSDVSPDDLEASTIVPFGDFNPTVHPHVLICRHILRTLCVCGLLNLEFLISALPARVLVAICQTSLGSDDALMKYLGVSLISILCASRPIAMEFAKVPFIINFVIDKLRAKLGQPGFSTKILLNASTTQGRALQVTPGSGRSGETRWHSQATEFYGFVSALVCIIRIGDIVRDVYGTEIDRQSLARQLKRRGRGGGGVLGRLRVQDAAREDGKEKEDMKIERVSQKNLDFLVTLPAAILGFMDIDALAVLLHKYTATSLQSTEQETGREGQGQSRGGKSMSIGPLDGVHEVLSKLGYLLVHGSLTGKADDDDDENVVPLEIRKEVSSREALHTMTEGMLSLVKTFVRHTTQAVMGISCSVLDTLIRLTYVCPAALSRQGVGKILEMLKICPLVLKQRLCVLLANVLSSDASDADATMIEGAVASTGGFLERLLFNTTDAELRRFLAGALANLVSLPTCVSTTLRASAVLRLCTERISWGYYVSNFGLHLQLARLLNNVARNSPASLKDPLMVRYIYSAVRLSYRLVSKLVPTVEDQGEGEEKEQEVSESFTLTFTEVDVPRVGLKMSWQLPLPLVKHVFPEGPADRKGEVREGDFLLAINGDTSVRPLKLTFCHPLEQEEERPSTVDEGIISDPTGKSLEAEEAAAADEKEYLECFQLLFHAVFALSGDRALQQAILAEDGTEVGPVVEWVVSTFITSDGPSSVTGDAKGIASLHSIDNRRTAYAIVANICKSAAVSQELSTTLVKNIKMDATADSSGEEVDPPARAEDVFGSASSSSEFASEGELAELQAANDMQKLSLYASSLYFHGIEGDKLGVDPEALELIIRLSKQQLEEAGGHETLASAGTAGESINDQSAVVMSIITEVFHKLSQSTREDIRNQLYSRQVFITLRECIGLCARPDIQLRAYEILYNMAITRVHDPELWKEFGLLRYAIKVARLVATRASRLGPEGKEHAERVWALLLRSCLALISGDLAPVFIEALHRSEHLHSFLKYHFDRVQSLEGKADESSTHRELCTVVGVFVQHFFISSSASAASKMWAQWRSSGLIDLFHRDIEGYLNRGAAENDAAFDSVCWLLVLGLDRGLLRIAECSGSERFIEALGLRARHLAGFLVPPLHLDNKAAEELWQQPRGGEVLRRGFMAYKLLLTMVLTLTSRELEKGESQRRLGALEPLGETLLRCAMARDERVADLAAVAVMEISREVAITEALSQHSLTQAMIAALHGRGADGSSDVVKWTDTKCRSISTALSRLCQRSPGKMLRHREQLLAALSLEPGTIHEDFQWSLHRAAAYLARFSGERVGDTMAVLQGVAGGFGEEKLEYLLSCADWRPPTAAAGSVIPMPRESIIDDVRYYSQVTLVQACTYSHEFRENSKYHFDYEYVGGKEETVSDMNRLLTALHVWNCVGVKTAGYERALASFVELLVEGQGVDYSDKRLKQLLSALLRTIADAKDDSMWVARVVRTRAFYQLLDKFAGGAIAAKPEEVNEVAVVDQALYCCIRYLTLSVQQQQQREEAGVAAPWTAASQPVNDLHRKLCRWIPEGDALRSATSRFRAVQYLGALAGFADMCRGYVEREQMESMEEDMSKLSLAHLLRYDQSSEYLNFLAASILSKSPSSVTTTHALLVVRTVNYFFHAQDGTHTPDEIRAVLALLVRDHNAKNYLTCEGLTYLLRAVACDIEVNLEGLWLEDILRVMTETVDDSGCGSVLAAADQADRLWAELLCEIVRSCRTVARKWVDREEATMFPTLSPEAILHVTLKAFGRFHRDLELPGRLPGGSYSQMQTGMLRDMLYTMQTLMVYCREEGRQVEWAKVDCPWLEAVLEIAQTNLYGRGSSHISAELGKVIYVLVVCGFSFTDRHFPELLGECAYGASPDTEDARTREIASVSNAVFITASGSQGVSYISRAMTKVFDDVAAFMLRVRDIGDEQQRLWHYRAIASWTNMTKIVNQIVAYDESVEYILEMLQEPSFAKYSAVIVHNIAAVRSDFTLSSESFLEAVMSCYISSLGREGEVFGKVVASDEQLAVTLPRLLLSTIRFSLLEGPAGDSGLVLNGDRFERVLEVFVRVPQRELPIILPCIVRICSDGGPGARQELLGRPEVVERLWKVAMASRGAELVASAALQVSSLGVPYCPGNHRQQKAESKPREGSSAEAQQAGRRNLYLLKANRDSSKMREKEAEQSVKFIDPKFVEDAVWMMAAYCTASVLWSEGSESLGMHCDEHQAMEVVRKVEGVCMWALGEGTQGAEASKAKSHRERLVLASMDLLSFVSANHFVLPDYLPVVNGLARIVALLLTTQSDNPKCRQLITVMCQRALLHQNVTICSDLIDRLDTLPDLAAEMVARCMAEPLEEPLPSMRCVTFIERFTERTLQKGTHTTPSGREQCLLVFAGLMRAMLVQPEVAKELIMRKSGAEAVRRMLSILNQFGSAAKTVLQSIYGLLRLVLVPHYTTFATRGPNLSLNELFITTLSNALPPLVGVDATDKPGWAQRFMHTGIYMVYAACVKAGGDGDDDEVVTRLAADAFIRKKLHMTLGRLLRALSKGLASSEHAEDTMMKVRILLSTLVLFGERYPEVLVLTRDDIVPALATVLKAPGVCSTFDVHFIGYVLMRFRTAKIYISEALPVLIPLLHRALEQAKLSGFAAAGTSSSDGGTQAIPAYAGGSVISEKGGMAFVRDCMEHNLRIGLLSIAKIASHSGVDTSAAADEQGKQIASLVTKDIVGLMFRVLGTDLKALLSVLAVLCVGGGHRAQLKLIDLGVSDELERMVESLDSMANSDSQSLQLSVLWLECATALLSTRADLRRKLCAEKPSFVRWCMQVAGHLISHLKPNSRSISRVYGTLLPKIVGKIFKDLLSGECSLLSDGDRKCLFDTVLLPLVARSYSAALRSLCYEITGQVIRPADIVHSNFAAIACRALQATSHATAESAANCVTALLLGAGPGVESLVRYYFLRHGARLNLLEGLLERCTDVDGSTNLKPSTSLALLKLFALVTKDDSIECIQYLMHLRRLDALLGLVSSRNVTRQQVARRWLVDFFQVSESQLLVVEDAAARSTHEALLTLALHASAASRSLLRRTFFVYVKRTVDDMLDLRLGSGLADFLSPRVLDLLTDMCSTYKSRGGGDDLTEVLIFKLLQWSVREKRDGLLENMLHSETLMKFLLKACSPSVADAAAVPLSNKSLRLVVEMLRIVPAISSKKLIGHHGLLAIALNAIDLWPPCVTTTLVHVLGESVLGVGSSLHEGSPRLLDESPSLGGLLVKLIARCPHRIHSRLACRALATIARIPHNQETMLSEASTYVLKQSSTSSHEGGSTGSNTKPIPLLWDLYHCLLVVMKQYKLEAISPVERRASGPEHWDTAHHHRELTLLLVLVCNLLNQDKLGDLILNRLVIGLSPFSAEDTSSELVGLLLDCWHRLPVLAIPPKRGGSDDEGVESDTMRNAGFLAFTASRALHVLCNILRYKPIWVAMLHDAAAASSVASGLHRILTSPTSASCFWTVEDLRMGVRIVLICAYNVSVNTHLPTELPSDYRSCPMSQSEVERYLVAHRLACDHLLSGEIMLALLSAVDRHPDPHYGDRALLRLMTILIGSGGFRDPVTGSEVSTMSSAKLLSMPSQLCPDIQARRIIVGLAGPLEPATAQPSGQWLLIAASQYPKLILSTVTRLIVRCMSSEEELTMVQGCMAATALIVLMDARRGKGHFLAEFVEACAAQPPVQRLLDALQSDSYATHGAVLALIATISTIRLAITSETVAGAFVSNYWHLVGELIGSLANFDIDNKLYPMTTPHPLDESQPLPASIPYGLFFHYLHHTKSRLDDTVCRTVRDLALYMLAVCVCPPERELPGVTAPRSPALARGGEGAENLAAGVPSAPPLLMEALAMYALDLTRQVDEEARRMKADETNRQPQTLAALASCMLGLYNCIPHAPAAAMASAHLRAVSMAQFIRTGTNPIVNAELVCDRTVGVPETNSQLFRCDRRLRLLELCSLTLSCVKLGLGIIELSWGACGYGSALVAKQEGGRDLIAFMIKHIVNHFGGPNRAMLRLRAPPWDKVLFKEGISLFVAKLFLDACGYDSNLEMIEMLGGQRALLALSRYSEDCIMRQQATVLLTKMAVMVAKSGSIDDDQSAGTSLDGSMAAGQ</sequence>
<feature type="region of interest" description="Disordered" evidence="8">
    <location>
        <begin position="1042"/>
        <end position="1061"/>
    </location>
</feature>
<dbReference type="Proteomes" id="UP000572268">
    <property type="component" value="Unassembled WGS sequence"/>
</dbReference>
<evidence type="ECO:0000313" key="10">
    <source>
        <dbReference type="EMBL" id="KAF4659899.1"/>
    </source>
</evidence>
<name>A0A7J6LKT9_PEROL</name>
<keyword evidence="6" id="KW-0449">Lipoprotein</keyword>
<evidence type="ECO:0000256" key="8">
    <source>
        <dbReference type="SAM" id="MobiDB-lite"/>
    </source>
</evidence>
<feature type="compositionally biased region" description="Basic and acidic residues" evidence="8">
    <location>
        <begin position="3326"/>
        <end position="3336"/>
    </location>
</feature>
<feature type="domain" description="PDZ" evidence="9">
    <location>
        <begin position="1740"/>
        <end position="1795"/>
    </location>
</feature>
<feature type="region of interest" description="Disordered" evidence="8">
    <location>
        <begin position="1449"/>
        <end position="1469"/>
    </location>
</feature>
<dbReference type="GO" id="GO:0005774">
    <property type="term" value="C:vacuolar membrane"/>
    <property type="evidence" value="ECO:0007669"/>
    <property type="project" value="UniProtKB-SubCell"/>
</dbReference>
<dbReference type="PROSITE" id="PS50106">
    <property type="entry name" value="PDZ"/>
    <property type="match status" value="1"/>
</dbReference>
<dbReference type="PANTHER" id="PTHR47249">
    <property type="entry name" value="VACUOLAR PROTEIN 8"/>
    <property type="match status" value="1"/>
</dbReference>
<protein>
    <recommendedName>
        <fullName evidence="7">Vacuolar protein 8</fullName>
    </recommendedName>
</protein>
<comment type="similarity">
    <text evidence="2">Belongs to the beta-catenin family.</text>
</comment>
<evidence type="ECO:0000256" key="7">
    <source>
        <dbReference type="ARBA" id="ARBA00026209"/>
    </source>
</evidence>
<dbReference type="SUPFAM" id="SSF50156">
    <property type="entry name" value="PDZ domain-like"/>
    <property type="match status" value="1"/>
</dbReference>
<dbReference type="SMART" id="SM00185">
    <property type="entry name" value="ARM"/>
    <property type="match status" value="4"/>
</dbReference>
<dbReference type="InterPro" id="IPR001478">
    <property type="entry name" value="PDZ"/>
</dbReference>
<evidence type="ECO:0000256" key="5">
    <source>
        <dbReference type="ARBA" id="ARBA00023136"/>
    </source>
</evidence>
<dbReference type="InterPro" id="IPR045156">
    <property type="entry name" value="Vac8"/>
</dbReference>
<dbReference type="InterPro" id="IPR016024">
    <property type="entry name" value="ARM-type_fold"/>
</dbReference>
<evidence type="ECO:0000313" key="11">
    <source>
        <dbReference type="EMBL" id="KAF4664548.1"/>
    </source>
</evidence>
<dbReference type="InterPro" id="IPR000225">
    <property type="entry name" value="Armadillo"/>
</dbReference>
<evidence type="ECO:0000256" key="4">
    <source>
        <dbReference type="ARBA" id="ARBA00022737"/>
    </source>
</evidence>
<organism evidence="10 12">
    <name type="scientific">Perkinsus olseni</name>
    <name type="common">Perkinsus atlanticus</name>
    <dbReference type="NCBI Taxonomy" id="32597"/>
    <lineage>
        <taxon>Eukaryota</taxon>
        <taxon>Sar</taxon>
        <taxon>Alveolata</taxon>
        <taxon>Perkinsozoa</taxon>
        <taxon>Perkinsea</taxon>
        <taxon>Perkinsida</taxon>
        <taxon>Perkinsidae</taxon>
        <taxon>Perkinsus</taxon>
    </lineage>
</organism>
<proteinExistence type="inferred from homology"/>
<dbReference type="PANTHER" id="PTHR47249:SF1">
    <property type="entry name" value="VACUOLAR PROTEIN 8"/>
    <property type="match status" value="1"/>
</dbReference>
<evidence type="ECO:0000313" key="12">
    <source>
        <dbReference type="Proteomes" id="UP000570595"/>
    </source>
</evidence>
<dbReference type="OrthoDB" id="422942at2759"/>
<comment type="caution">
    <text evidence="10">The sequence shown here is derived from an EMBL/GenBank/DDBJ whole genome shotgun (WGS) entry which is preliminary data.</text>
</comment>
<evidence type="ECO:0000259" key="9">
    <source>
        <dbReference type="PROSITE" id="PS50106"/>
    </source>
</evidence>
<dbReference type="Gene3D" id="2.30.42.10">
    <property type="match status" value="1"/>
</dbReference>
<comment type="subcellular location">
    <subcellularLocation>
        <location evidence="1">Vacuole membrane</location>
        <topology evidence="1">Lipid-anchor</topology>
    </subcellularLocation>
</comment>
<keyword evidence="3" id="KW-0926">Vacuole</keyword>
<evidence type="ECO:0000256" key="3">
    <source>
        <dbReference type="ARBA" id="ARBA00022554"/>
    </source>
</evidence>
<keyword evidence="5" id="KW-0472">Membrane</keyword>
<feature type="region of interest" description="Disordered" evidence="8">
    <location>
        <begin position="1942"/>
        <end position="1963"/>
    </location>
</feature>
<evidence type="ECO:0000313" key="13">
    <source>
        <dbReference type="Proteomes" id="UP000572268"/>
    </source>
</evidence>
<dbReference type="GO" id="GO:0043495">
    <property type="term" value="F:protein-membrane adaptor activity"/>
    <property type="evidence" value="ECO:0007669"/>
    <property type="project" value="InterPro"/>
</dbReference>
<dbReference type="InterPro" id="IPR036034">
    <property type="entry name" value="PDZ_sf"/>
</dbReference>
<dbReference type="EMBL" id="JABANN010000257">
    <property type="protein sequence ID" value="KAF4664548.1"/>
    <property type="molecule type" value="Genomic_DNA"/>
</dbReference>
<dbReference type="SUPFAM" id="SSF48371">
    <property type="entry name" value="ARM repeat"/>
    <property type="match status" value="4"/>
</dbReference>
<evidence type="ECO:0000256" key="1">
    <source>
        <dbReference type="ARBA" id="ARBA00004592"/>
    </source>
</evidence>
<accession>A0A7J6LKT9</accession>
<dbReference type="Gene3D" id="1.25.10.10">
    <property type="entry name" value="Leucine-rich Repeat Variant"/>
    <property type="match status" value="4"/>
</dbReference>
<evidence type="ECO:0000256" key="2">
    <source>
        <dbReference type="ARBA" id="ARBA00005462"/>
    </source>
</evidence>